<dbReference type="AlphaFoldDB" id="A0A2K1QTX8"/>
<dbReference type="STRING" id="2082308.A0A2K1QTX8"/>
<feature type="compositionally biased region" description="Polar residues" evidence="2">
    <location>
        <begin position="170"/>
        <end position="185"/>
    </location>
</feature>
<dbReference type="SMART" id="SM00384">
    <property type="entry name" value="AT_hook"/>
    <property type="match status" value="3"/>
</dbReference>
<comment type="caution">
    <text evidence="4">The sequence shown here is derived from an EMBL/GenBank/DDBJ whole genome shotgun (WGS) entry which is preliminary data.</text>
</comment>
<dbReference type="InParanoid" id="A0A2K1QTX8"/>
<accession>A0A2K1QTX8</accession>
<organism evidence="4 5">
    <name type="scientific">Sphaceloma murrayae</name>
    <dbReference type="NCBI Taxonomy" id="2082308"/>
    <lineage>
        <taxon>Eukaryota</taxon>
        <taxon>Fungi</taxon>
        <taxon>Dikarya</taxon>
        <taxon>Ascomycota</taxon>
        <taxon>Pezizomycotina</taxon>
        <taxon>Dothideomycetes</taxon>
        <taxon>Dothideomycetidae</taxon>
        <taxon>Myriangiales</taxon>
        <taxon>Elsinoaceae</taxon>
        <taxon>Sphaceloma</taxon>
    </lineage>
</organism>
<feature type="compositionally biased region" description="Low complexity" evidence="2">
    <location>
        <begin position="38"/>
        <end position="63"/>
    </location>
</feature>
<dbReference type="PROSITE" id="PS00028">
    <property type="entry name" value="ZINC_FINGER_C2H2_1"/>
    <property type="match status" value="1"/>
</dbReference>
<name>A0A2K1QTX8_9PEZI</name>
<evidence type="ECO:0000313" key="4">
    <source>
        <dbReference type="EMBL" id="PNS18410.1"/>
    </source>
</evidence>
<feature type="region of interest" description="Disordered" evidence="2">
    <location>
        <begin position="974"/>
        <end position="993"/>
    </location>
</feature>
<evidence type="ECO:0000313" key="5">
    <source>
        <dbReference type="Proteomes" id="UP000243797"/>
    </source>
</evidence>
<feature type="region of interest" description="Disordered" evidence="2">
    <location>
        <begin position="824"/>
        <end position="870"/>
    </location>
</feature>
<dbReference type="GO" id="GO:0003677">
    <property type="term" value="F:DNA binding"/>
    <property type="evidence" value="ECO:0007669"/>
    <property type="project" value="InterPro"/>
</dbReference>
<gene>
    <name evidence="4" type="ORF">CAC42_6227</name>
</gene>
<feature type="compositionally biased region" description="Polar residues" evidence="2">
    <location>
        <begin position="86"/>
        <end position="103"/>
    </location>
</feature>
<feature type="compositionally biased region" description="Low complexity" evidence="2">
    <location>
        <begin position="186"/>
        <end position="202"/>
    </location>
</feature>
<feature type="compositionally biased region" description="Low complexity" evidence="2">
    <location>
        <begin position="602"/>
        <end position="622"/>
    </location>
</feature>
<feature type="region of interest" description="Disordered" evidence="2">
    <location>
        <begin position="1"/>
        <end position="320"/>
    </location>
</feature>
<dbReference type="PROSITE" id="PS50157">
    <property type="entry name" value="ZINC_FINGER_C2H2_2"/>
    <property type="match status" value="1"/>
</dbReference>
<protein>
    <recommendedName>
        <fullName evidence="3">C2H2-type domain-containing protein</fullName>
    </recommendedName>
</protein>
<feature type="compositionally biased region" description="Low complexity" evidence="2">
    <location>
        <begin position="927"/>
        <end position="944"/>
    </location>
</feature>
<feature type="compositionally biased region" description="Polar residues" evidence="2">
    <location>
        <begin position="115"/>
        <end position="159"/>
    </location>
</feature>
<feature type="compositionally biased region" description="Polar residues" evidence="2">
    <location>
        <begin position="698"/>
        <end position="712"/>
    </location>
</feature>
<evidence type="ECO:0000259" key="3">
    <source>
        <dbReference type="PROSITE" id="PS50157"/>
    </source>
</evidence>
<feature type="region of interest" description="Disordered" evidence="2">
    <location>
        <begin position="683"/>
        <end position="712"/>
    </location>
</feature>
<feature type="compositionally biased region" description="Low complexity" evidence="2">
    <location>
        <begin position="464"/>
        <end position="503"/>
    </location>
</feature>
<feature type="compositionally biased region" description="Basic and acidic residues" evidence="2">
    <location>
        <begin position="290"/>
        <end position="312"/>
    </location>
</feature>
<proteinExistence type="predicted"/>
<dbReference type="Proteomes" id="UP000243797">
    <property type="component" value="Unassembled WGS sequence"/>
</dbReference>
<dbReference type="OrthoDB" id="5424797at2759"/>
<feature type="compositionally biased region" description="Acidic residues" evidence="2">
    <location>
        <begin position="1238"/>
        <end position="1252"/>
    </location>
</feature>
<feature type="region of interest" description="Disordered" evidence="2">
    <location>
        <begin position="602"/>
        <end position="658"/>
    </location>
</feature>
<feature type="region of interest" description="Disordered" evidence="2">
    <location>
        <begin position="397"/>
        <end position="507"/>
    </location>
</feature>
<keyword evidence="1" id="KW-0479">Metal-binding</keyword>
<keyword evidence="1" id="KW-0863">Zinc-finger</keyword>
<dbReference type="InterPro" id="IPR013087">
    <property type="entry name" value="Znf_C2H2_type"/>
</dbReference>
<feature type="compositionally biased region" description="Polar residues" evidence="2">
    <location>
        <begin position="203"/>
        <end position="255"/>
    </location>
</feature>
<evidence type="ECO:0000256" key="1">
    <source>
        <dbReference type="PROSITE-ProRule" id="PRU00042"/>
    </source>
</evidence>
<keyword evidence="1" id="KW-0862">Zinc</keyword>
<feature type="region of interest" description="Disordered" evidence="2">
    <location>
        <begin position="1232"/>
        <end position="1258"/>
    </location>
</feature>
<evidence type="ECO:0000256" key="2">
    <source>
        <dbReference type="SAM" id="MobiDB-lite"/>
    </source>
</evidence>
<feature type="compositionally biased region" description="Polar residues" evidence="2">
    <location>
        <begin position="422"/>
        <end position="434"/>
    </location>
</feature>
<dbReference type="GO" id="GO:0008270">
    <property type="term" value="F:zinc ion binding"/>
    <property type="evidence" value="ECO:0007669"/>
    <property type="project" value="UniProtKB-KW"/>
</dbReference>
<sequence>MASNYNWNGGYGNKQQSTGASHGFTESSANTGSQYGASSTSTYQNNNSYQQQPLTQSSSTSTSNYQDRPWDYQPSQNESRAAETLSALSSQEPTAYSSTQGMNTGSGYGTGAWDPTQQRTSSTSTAPRVDSSTQPYDAAYTSRTAQPGYSTTTNTQSNVYGHDNAYVPGTQRNNAYQHPSTTPNFSSVNAHSSRSRSVTSQSDYQTQAQVANLLPQQSGRASPAVVQTQHPTGHNSQRPITSGHSRVHSVTPNQLQQQARNAPQPHAPQPQPSQTAMGTIDPTQVYDPWPEQKRAAERAAEERKRREVEQAKQKAVADAAEREQKLKEEIALRERQKGIEQAKQLTASALDAASAAGGSDSTSRADAMEAEMRAMFSKMRHFNAANPRLLAKLWEEERQAHQTKSRTQTEATPAPYRDEQPASVTTQSPTTPAAMTSKKSAVKANSSSKVAKPSKSKKEQAAKTVTSPPAPQVSSAPVPISEPSAATHTVTSPTPSSQTATQSIWPPGRKQLLAETGARWLNARPENVGKHIQTERLAQLLNGNPSYPNLCASIEQMGFSLDRSAFARTLLTAVPDLNKSTPAATAPAASASASLTAPPATFGAQVASTSQQSSTQGHQGSVPEAPMVNGVYRPYEPASTPAPQAKRPPIPSEYQNKFSNLGRPLTKEENARKRAFEELATITNEDDSDDDIPPPPKVQNTGQHGYHTGTTMPTAISYPDQPGVQLPSSPQQAAYQTKTADLHKAQLKDVMLVEPIRREKAARRSTYDPRSIARDILLATGRHSEMRPLNGHLMNMQGLLASHSCAVEQHKYDLETIRWDLIDPGEPIADSEDERSNDGGSQADDESDSVSTSALARPTFGGPRTTDHGDGVMTMAMLMHEPVHSLKGLGKIKKRGRPPRMSSHAGMQVFSSNGADNTGLGSGQGTPSGRRTVTTGRPTTTPSSAPQQSVAGRAGSGTPSGNPSGYAAFRAQQTTVDENGHPIKRRGRPVGWRKAIHSKEAQGLTGSSGSSCQRPKSNVSSEMRKRGRPPLDKPAADEDTPPDPNYNVYKCRWEDCGAELHNIDTLRKHILKIHGSKKTALPCLWGQCGLSGPTDVKGKEVAPGRHEFSDIYKWMNHIEENHIRLLLRKLGDGPRAGLSDAYDSETSQAYLSDASGRIITPRATPLADVMEEDEAQSEVLAPILRRGMPRVRGRLSEDQREDETKLQQLEAKKLILGPAFDKGGATLATVKRRKGLYDDEDFEGETDADDGPDVGQSS</sequence>
<feature type="region of interest" description="Disordered" evidence="2">
    <location>
        <begin position="1000"/>
        <end position="1044"/>
    </location>
</feature>
<reference evidence="4 5" key="1">
    <citation type="submission" date="2017-06" db="EMBL/GenBank/DDBJ databases">
        <title>Draft genome sequence of a variant of Elsinoe murrayae.</title>
        <authorList>
            <person name="Cheng Q."/>
        </authorList>
    </citation>
    <scope>NUCLEOTIDE SEQUENCE [LARGE SCALE GENOMIC DNA]</scope>
    <source>
        <strain evidence="4 5">CQ-2017a</strain>
    </source>
</reference>
<feature type="region of interest" description="Disordered" evidence="2">
    <location>
        <begin position="890"/>
        <end position="966"/>
    </location>
</feature>
<dbReference type="EMBL" id="NKHZ01000041">
    <property type="protein sequence ID" value="PNS18410.1"/>
    <property type="molecule type" value="Genomic_DNA"/>
</dbReference>
<feature type="compositionally biased region" description="Polar residues" evidence="2">
    <location>
        <begin position="1"/>
        <end position="37"/>
    </location>
</feature>
<feature type="compositionally biased region" description="Low complexity" evidence="2">
    <location>
        <begin position="437"/>
        <end position="453"/>
    </location>
</feature>
<keyword evidence="5" id="KW-1185">Reference proteome</keyword>
<dbReference type="InterPro" id="IPR017956">
    <property type="entry name" value="AT_hook_DNA-bd_motif"/>
</dbReference>
<feature type="compositionally biased region" description="Polar residues" evidence="2">
    <location>
        <begin position="1004"/>
        <end position="1021"/>
    </location>
</feature>
<feature type="domain" description="C2H2-type" evidence="3">
    <location>
        <begin position="1049"/>
        <end position="1079"/>
    </location>
</feature>